<dbReference type="InterPro" id="IPR022878">
    <property type="entry name" value="V-ATPase_asu"/>
</dbReference>
<dbReference type="InterPro" id="IPR055190">
    <property type="entry name" value="ATP-synt_VA_C"/>
</dbReference>
<dbReference type="NCBIfam" id="NF003220">
    <property type="entry name" value="PRK04192.1"/>
    <property type="match status" value="1"/>
</dbReference>
<feature type="domain" description="ATPase F1/V1/A1 complex alpha/beta subunit nucleotide-binding" evidence="8">
    <location>
        <begin position="212"/>
        <end position="435"/>
    </location>
</feature>
<evidence type="ECO:0000256" key="7">
    <source>
        <dbReference type="HAMAP-Rule" id="MF_00309"/>
    </source>
</evidence>
<dbReference type="PROSITE" id="PS00152">
    <property type="entry name" value="ATPASE_ALPHA_BETA"/>
    <property type="match status" value="1"/>
</dbReference>
<name>A0ABS3LFR9_9ENTE</name>
<dbReference type="EC" id="7.1.2.2" evidence="7"/>
<evidence type="ECO:0000256" key="6">
    <source>
        <dbReference type="ARBA" id="ARBA00023065"/>
    </source>
</evidence>
<dbReference type="Pfam" id="PF00006">
    <property type="entry name" value="ATP-synt_ab"/>
    <property type="match status" value="1"/>
</dbReference>
<evidence type="ECO:0000313" key="12">
    <source>
        <dbReference type="EMBL" id="MBO1308473.1"/>
    </source>
</evidence>
<dbReference type="Gene3D" id="1.10.1140.10">
    <property type="entry name" value="Bovine Mitochondrial F1-atpase, Atp Synthase Beta Chain, Chain D, domain 3"/>
    <property type="match status" value="1"/>
</dbReference>
<evidence type="ECO:0000259" key="11">
    <source>
        <dbReference type="Pfam" id="PF22919"/>
    </source>
</evidence>
<dbReference type="InterPro" id="IPR020003">
    <property type="entry name" value="ATPase_a/bsu_AS"/>
</dbReference>
<keyword evidence="3 7" id="KW-0547">Nucleotide-binding</keyword>
<evidence type="ECO:0000256" key="2">
    <source>
        <dbReference type="ARBA" id="ARBA00022448"/>
    </source>
</evidence>
<evidence type="ECO:0000256" key="1">
    <source>
        <dbReference type="ARBA" id="ARBA00008936"/>
    </source>
</evidence>
<comment type="catalytic activity">
    <reaction evidence="7">
        <text>ATP + H2O + 4 H(+)(in) = ADP + phosphate + 5 H(+)(out)</text>
        <dbReference type="Rhea" id="RHEA:57720"/>
        <dbReference type="ChEBI" id="CHEBI:15377"/>
        <dbReference type="ChEBI" id="CHEBI:15378"/>
        <dbReference type="ChEBI" id="CHEBI:30616"/>
        <dbReference type="ChEBI" id="CHEBI:43474"/>
        <dbReference type="ChEBI" id="CHEBI:456216"/>
        <dbReference type="EC" id="7.1.2.2"/>
    </reaction>
</comment>
<dbReference type="InterPro" id="IPR031686">
    <property type="entry name" value="ATP-synth_a_Xtn"/>
</dbReference>
<evidence type="ECO:0000256" key="5">
    <source>
        <dbReference type="ARBA" id="ARBA00022967"/>
    </source>
</evidence>
<gene>
    <name evidence="7" type="primary">atpA</name>
    <name evidence="12" type="ORF">JZO70_20025</name>
</gene>
<dbReference type="InterPro" id="IPR000194">
    <property type="entry name" value="ATPase_F1/V1/A1_a/bsu_nucl-bd"/>
</dbReference>
<keyword evidence="5 7" id="KW-1278">Translocase</keyword>
<keyword evidence="7" id="KW-0066">ATP synthesis</keyword>
<dbReference type="SUPFAM" id="SSF50615">
    <property type="entry name" value="N-terminal domain of alpha and beta subunits of F1 ATP synthase"/>
    <property type="match status" value="1"/>
</dbReference>
<dbReference type="Proteomes" id="UP000664601">
    <property type="component" value="Unassembled WGS sequence"/>
</dbReference>
<feature type="domain" description="ATP synthase A/B type C-terminal" evidence="11">
    <location>
        <begin position="447"/>
        <end position="539"/>
    </location>
</feature>
<keyword evidence="4 7" id="KW-0067">ATP-binding</keyword>
<comment type="function">
    <text evidence="7">Produces ATP from ADP in the presence of a proton gradient across the membrane. The V-type alpha chain is a catalytic subunit.</text>
</comment>
<accession>A0ABS3LFR9</accession>
<dbReference type="SUPFAM" id="SSF52540">
    <property type="entry name" value="P-loop containing nucleoside triphosphate hydrolases"/>
    <property type="match status" value="1"/>
</dbReference>
<dbReference type="EMBL" id="JAFREM010000033">
    <property type="protein sequence ID" value="MBO1308473.1"/>
    <property type="molecule type" value="Genomic_DNA"/>
</dbReference>
<feature type="domain" description="ATPase F1/V1/A1 complex alpha/beta subunit N-terminal" evidence="9">
    <location>
        <begin position="6"/>
        <end position="68"/>
    </location>
</feature>
<dbReference type="InterPro" id="IPR036121">
    <property type="entry name" value="ATPase_F1/V1/A1_a/bsu_N_sf"/>
</dbReference>
<feature type="domain" description="ATPsynthase alpha/beta subunit barrel-sandwich" evidence="10">
    <location>
        <begin position="110"/>
        <end position="194"/>
    </location>
</feature>
<keyword evidence="6 7" id="KW-0406">Ion transport</keyword>
<protein>
    <recommendedName>
        <fullName evidence="7">V-type ATP synthase alpha chain</fullName>
        <ecNumber evidence="7">7.1.2.2</ecNumber>
    </recommendedName>
    <alternativeName>
        <fullName evidence="7">V-ATPase subunit A</fullName>
    </alternativeName>
</protein>
<keyword evidence="7" id="KW-0375">Hydrogen ion transport</keyword>
<dbReference type="Pfam" id="PF22919">
    <property type="entry name" value="ATP-synt_VA_C"/>
    <property type="match status" value="1"/>
</dbReference>
<organism evidence="12 13">
    <name type="scientific">Candidatus Enterococcus moelleringii</name>
    <dbReference type="NCBI Taxonomy" id="2815325"/>
    <lineage>
        <taxon>Bacteria</taxon>
        <taxon>Bacillati</taxon>
        <taxon>Bacillota</taxon>
        <taxon>Bacilli</taxon>
        <taxon>Lactobacillales</taxon>
        <taxon>Enterococcaceae</taxon>
        <taxon>Enterococcus</taxon>
    </lineage>
</organism>
<dbReference type="RefSeq" id="WP_207675465.1">
    <property type="nucleotide sequence ID" value="NZ_JAFREM010000033.1"/>
</dbReference>
<comment type="similarity">
    <text evidence="1 7">Belongs to the ATPase alpha/beta chains family.</text>
</comment>
<dbReference type="InterPro" id="IPR024034">
    <property type="entry name" value="ATPase_F1/V1_b/a_C"/>
</dbReference>
<keyword evidence="2 7" id="KW-0813">Transport</keyword>
<evidence type="ECO:0000259" key="10">
    <source>
        <dbReference type="Pfam" id="PF16886"/>
    </source>
</evidence>
<comment type="caution">
    <text evidence="12">The sequence shown here is derived from an EMBL/GenBank/DDBJ whole genome shotgun (WGS) entry which is preliminary data.</text>
</comment>
<reference evidence="12 13" key="1">
    <citation type="submission" date="2021-03" db="EMBL/GenBank/DDBJ databases">
        <title>Enterococcal diversity collection.</title>
        <authorList>
            <person name="Gilmore M.S."/>
            <person name="Schwartzman J."/>
            <person name="Van Tyne D."/>
            <person name="Martin M."/>
            <person name="Earl A.M."/>
            <person name="Manson A.L."/>
            <person name="Straub T."/>
            <person name="Salamzade R."/>
            <person name="Saavedra J."/>
            <person name="Lebreton F."/>
            <person name="Prichula J."/>
            <person name="Schaufler K."/>
            <person name="Gaca A."/>
            <person name="Sgardioli B."/>
            <person name="Wagenaar J."/>
            <person name="Strong T."/>
        </authorList>
    </citation>
    <scope>NUCLEOTIDE SEQUENCE [LARGE SCALE GENOMIC DNA]</scope>
    <source>
        <strain evidence="12 13">669A</strain>
    </source>
</reference>
<sequence>MQEGKIIKVSGPLVMAENMAEAAIQDICYVGDLGVIGEIIEMRGDVASIQVYEETAGIGPGEPVKTTGEALSVELGPGIVSQMFDGIQRPLDTFKEVTQSNFLTRGVQLPALDHEKKWWFEAVVEVGTEVSAGDIIGTVQETKVINHKIMVPFGVSGKVKTVVSGEFTIDDTVYVLETADGDKEFTMLQKWPVRRGRPVKEKLNPEAPMITGQRVIDTFFPVVKGGAAAVPGPFGAGKTVVQHQIAKWADVDLVVYVGCGERGNEMTDVLNEFPELIDPKTGESLMKRTILIANTSNMPVAAREASIYTGITIAEYFRDMGYNIAIMADSTSRWAEALREMSGRLEEMPGDEGYPAYLGSRLAEYYERAGRVLTLGAGNREGSITAISAVSPSGGDTSEPVTQNTLRVVKVYWGLSATLAQQRHFPSVDWLISYSLYSGEVGKFLDNALQSDWSAMVTEGMRILQEESQLSEIVRLVGIDSLSEKDRLTLEVAKQIREDYLQQNAFDDVDTFTSREKQFKMLNNILTFNKEGQRALELGAYLKEIIDGTVTLRDRIARSKYIPETELELLDQINQDITLEIQAIIAEGGMTND</sequence>
<dbReference type="Gene3D" id="2.40.30.20">
    <property type="match status" value="1"/>
</dbReference>
<dbReference type="InterPro" id="IPR023366">
    <property type="entry name" value="ATP_synth_asu-like_sf"/>
</dbReference>
<dbReference type="Gene3D" id="2.40.50.100">
    <property type="match status" value="1"/>
</dbReference>
<evidence type="ECO:0000256" key="3">
    <source>
        <dbReference type="ARBA" id="ARBA00022741"/>
    </source>
</evidence>
<dbReference type="Pfam" id="PF02874">
    <property type="entry name" value="ATP-synt_ab_N"/>
    <property type="match status" value="1"/>
</dbReference>
<dbReference type="Gene3D" id="3.40.50.300">
    <property type="entry name" value="P-loop containing nucleotide triphosphate hydrolases"/>
    <property type="match status" value="1"/>
</dbReference>
<proteinExistence type="inferred from homology"/>
<dbReference type="HAMAP" id="MF_00309">
    <property type="entry name" value="ATP_synth_A_arch"/>
    <property type="match status" value="1"/>
</dbReference>
<evidence type="ECO:0000259" key="8">
    <source>
        <dbReference type="Pfam" id="PF00006"/>
    </source>
</evidence>
<dbReference type="InterPro" id="IPR004100">
    <property type="entry name" value="ATPase_F1/V1/A1_a/bsu_N"/>
</dbReference>
<dbReference type="SUPFAM" id="SSF47917">
    <property type="entry name" value="C-terminal domain of alpha and beta subunits of F1 ATP synthase"/>
    <property type="match status" value="1"/>
</dbReference>
<keyword evidence="13" id="KW-1185">Reference proteome</keyword>
<dbReference type="CDD" id="cd01134">
    <property type="entry name" value="V_A-ATPase_A"/>
    <property type="match status" value="1"/>
</dbReference>
<dbReference type="CDD" id="cd18119">
    <property type="entry name" value="ATP-synt_V_A-type_alpha_N"/>
    <property type="match status" value="1"/>
</dbReference>
<dbReference type="PANTHER" id="PTHR43607:SF1">
    <property type="entry name" value="H(+)-TRANSPORTING TWO-SECTOR ATPASE"/>
    <property type="match status" value="1"/>
</dbReference>
<dbReference type="PANTHER" id="PTHR43607">
    <property type="entry name" value="V-TYPE PROTON ATPASE CATALYTIC SUBUNIT A"/>
    <property type="match status" value="1"/>
</dbReference>
<dbReference type="InterPro" id="IPR027417">
    <property type="entry name" value="P-loop_NTPase"/>
</dbReference>
<dbReference type="Pfam" id="PF16886">
    <property type="entry name" value="ATP-synt_ab_Xtn"/>
    <property type="match status" value="1"/>
</dbReference>
<feature type="binding site" evidence="7">
    <location>
        <begin position="232"/>
        <end position="239"/>
    </location>
    <ligand>
        <name>ATP</name>
        <dbReference type="ChEBI" id="CHEBI:30616"/>
    </ligand>
</feature>
<evidence type="ECO:0000259" key="9">
    <source>
        <dbReference type="Pfam" id="PF02874"/>
    </source>
</evidence>
<evidence type="ECO:0000313" key="13">
    <source>
        <dbReference type="Proteomes" id="UP000664601"/>
    </source>
</evidence>
<dbReference type="CDD" id="cd18111">
    <property type="entry name" value="ATP-synt_V_A-type_alpha_C"/>
    <property type="match status" value="1"/>
</dbReference>
<evidence type="ECO:0000256" key="4">
    <source>
        <dbReference type="ARBA" id="ARBA00022840"/>
    </source>
</evidence>